<sequence>HYAPFACDLAAYAPLCPPFWDKKAAGEPFKPLAQLLAVIPPGSAHCLPEACRLVMGLDRGLELMFPTKIKMDPNGRKHQWEWVALLPFLDERKLTTVID</sequence>
<dbReference type="GO" id="GO:0005634">
    <property type="term" value="C:nucleus"/>
    <property type="evidence" value="ECO:0007669"/>
    <property type="project" value="TreeGrafter"/>
</dbReference>
<dbReference type="GO" id="GO:0000956">
    <property type="term" value="P:nuclear-transcribed mRNA catabolic process"/>
    <property type="evidence" value="ECO:0007669"/>
    <property type="project" value="TreeGrafter"/>
</dbReference>
<protein>
    <recommendedName>
        <fullName evidence="1">Xrn1 helical domain-containing protein</fullName>
    </recommendedName>
</protein>
<feature type="non-terminal residue" evidence="2">
    <location>
        <position position="1"/>
    </location>
</feature>
<dbReference type="InParanoid" id="F0XXG6"/>
<dbReference type="GO" id="GO:0004534">
    <property type="term" value="F:5'-3' RNA exonuclease activity"/>
    <property type="evidence" value="ECO:0007669"/>
    <property type="project" value="TreeGrafter"/>
</dbReference>
<dbReference type="GeneID" id="20218797"/>
<gene>
    <name evidence="2" type="ORF">AURANDRAFT_17211</name>
</gene>
<dbReference type="PANTHER" id="PTHR12341">
    <property type="entry name" value="5'-&gt;3' EXORIBONUCLEASE"/>
    <property type="match status" value="1"/>
</dbReference>
<dbReference type="EMBL" id="GL833121">
    <property type="protein sequence ID" value="EGB12350.1"/>
    <property type="molecule type" value="Genomic_DNA"/>
</dbReference>
<dbReference type="Proteomes" id="UP000002729">
    <property type="component" value="Unassembled WGS sequence"/>
</dbReference>
<organism evidence="3">
    <name type="scientific">Aureococcus anophagefferens</name>
    <name type="common">Harmful bloom alga</name>
    <dbReference type="NCBI Taxonomy" id="44056"/>
    <lineage>
        <taxon>Eukaryota</taxon>
        <taxon>Sar</taxon>
        <taxon>Stramenopiles</taxon>
        <taxon>Ochrophyta</taxon>
        <taxon>Pelagophyceae</taxon>
        <taxon>Pelagomonadales</taxon>
        <taxon>Pelagomonadaceae</taxon>
        <taxon>Aureococcus</taxon>
    </lineage>
</organism>
<dbReference type="Pfam" id="PF17846">
    <property type="entry name" value="XRN_M"/>
    <property type="match status" value="1"/>
</dbReference>
<feature type="non-terminal residue" evidence="2">
    <location>
        <position position="99"/>
    </location>
</feature>
<dbReference type="GO" id="GO:0003723">
    <property type="term" value="F:RNA binding"/>
    <property type="evidence" value="ECO:0007669"/>
    <property type="project" value="TreeGrafter"/>
</dbReference>
<dbReference type="InterPro" id="IPR027073">
    <property type="entry name" value="5_3_exoribonuclease"/>
</dbReference>
<evidence type="ECO:0000313" key="2">
    <source>
        <dbReference type="EMBL" id="EGB12350.1"/>
    </source>
</evidence>
<dbReference type="InterPro" id="IPR041412">
    <property type="entry name" value="Xrn1_helical"/>
</dbReference>
<dbReference type="eggNOG" id="KOG2044">
    <property type="taxonomic scope" value="Eukaryota"/>
</dbReference>
<dbReference type="AlphaFoldDB" id="F0XXG6"/>
<evidence type="ECO:0000259" key="1">
    <source>
        <dbReference type="Pfam" id="PF17846"/>
    </source>
</evidence>
<proteinExistence type="predicted"/>
<name>F0XXG6_AURAN</name>
<feature type="domain" description="Xrn1 helical" evidence="1">
    <location>
        <begin position="1"/>
        <end position="96"/>
    </location>
</feature>
<dbReference type="OrthoDB" id="372487at2759"/>
<accession>F0XXG6</accession>
<dbReference type="RefSeq" id="XP_009033394.1">
    <property type="nucleotide sequence ID" value="XM_009035146.1"/>
</dbReference>
<dbReference type="KEGG" id="aaf:AURANDRAFT_17211"/>
<reference evidence="2 3" key="1">
    <citation type="journal article" date="2011" name="Proc. Natl. Acad. Sci. U.S.A.">
        <title>Niche of harmful alga Aureococcus anophagefferens revealed through ecogenomics.</title>
        <authorList>
            <person name="Gobler C.J."/>
            <person name="Berry D.L."/>
            <person name="Dyhrman S.T."/>
            <person name="Wilhelm S.W."/>
            <person name="Salamov A."/>
            <person name="Lobanov A.V."/>
            <person name="Zhang Y."/>
            <person name="Collier J.L."/>
            <person name="Wurch L.L."/>
            <person name="Kustka A.B."/>
            <person name="Dill B.D."/>
            <person name="Shah M."/>
            <person name="VerBerkmoes N.C."/>
            <person name="Kuo A."/>
            <person name="Terry A."/>
            <person name="Pangilinan J."/>
            <person name="Lindquist E.A."/>
            <person name="Lucas S."/>
            <person name="Paulsen I.T."/>
            <person name="Hattenrath-Lehmann T.K."/>
            <person name="Talmage S.C."/>
            <person name="Walker E.A."/>
            <person name="Koch F."/>
            <person name="Burson A.M."/>
            <person name="Marcoval M.A."/>
            <person name="Tang Y.Z."/>
            <person name="Lecleir G.R."/>
            <person name="Coyne K.J."/>
            <person name="Berg G.M."/>
            <person name="Bertrand E.M."/>
            <person name="Saito M.A."/>
            <person name="Gladyshev V.N."/>
            <person name="Grigoriev I.V."/>
        </authorList>
    </citation>
    <scope>NUCLEOTIDE SEQUENCE [LARGE SCALE GENOMIC DNA]</scope>
    <source>
        <strain evidence="3">CCMP 1984</strain>
    </source>
</reference>
<dbReference type="Gene3D" id="1.25.40.1050">
    <property type="match status" value="1"/>
</dbReference>
<keyword evidence="3" id="KW-1185">Reference proteome</keyword>
<evidence type="ECO:0000313" key="3">
    <source>
        <dbReference type="Proteomes" id="UP000002729"/>
    </source>
</evidence>